<dbReference type="AlphaFoldDB" id="A0A7M5UR66"/>
<dbReference type="InterPro" id="IPR052125">
    <property type="entry name" value="KLHDC10"/>
</dbReference>
<dbReference type="GO" id="GO:0032874">
    <property type="term" value="P:positive regulation of stress-activated MAPK cascade"/>
    <property type="evidence" value="ECO:0007669"/>
    <property type="project" value="TreeGrafter"/>
</dbReference>
<dbReference type="GeneID" id="136817818"/>
<dbReference type="Gene3D" id="2.120.10.80">
    <property type="entry name" value="Kelch-type beta propeller"/>
    <property type="match status" value="2"/>
</dbReference>
<protein>
    <recommendedName>
        <fullName evidence="5">Kelch domain-containing protein 10</fullName>
    </recommendedName>
</protein>
<name>A0A7M5UR66_9CNID</name>
<dbReference type="RefSeq" id="XP_066930240.1">
    <property type="nucleotide sequence ID" value="XM_067074139.1"/>
</dbReference>
<proteinExistence type="predicted"/>
<dbReference type="OrthoDB" id="5948822at2759"/>
<keyword evidence="4" id="KW-1185">Reference proteome</keyword>
<dbReference type="PANTHER" id="PTHR46428:SF1">
    <property type="entry name" value="KELCH DOMAIN-CONTAINING PROTEIN 10"/>
    <property type="match status" value="1"/>
</dbReference>
<evidence type="ECO:0000256" key="1">
    <source>
        <dbReference type="ARBA" id="ARBA00022441"/>
    </source>
</evidence>
<evidence type="ECO:0000313" key="4">
    <source>
        <dbReference type="Proteomes" id="UP000594262"/>
    </source>
</evidence>
<organism evidence="3 4">
    <name type="scientific">Clytia hemisphaerica</name>
    <dbReference type="NCBI Taxonomy" id="252671"/>
    <lineage>
        <taxon>Eukaryota</taxon>
        <taxon>Metazoa</taxon>
        <taxon>Cnidaria</taxon>
        <taxon>Hydrozoa</taxon>
        <taxon>Hydroidolina</taxon>
        <taxon>Leptothecata</taxon>
        <taxon>Obeliida</taxon>
        <taxon>Clytiidae</taxon>
        <taxon>Clytia</taxon>
    </lineage>
</organism>
<reference evidence="3" key="1">
    <citation type="submission" date="2021-01" db="UniProtKB">
        <authorList>
            <consortium name="EnsemblMetazoa"/>
        </authorList>
    </citation>
    <scope>IDENTIFICATION</scope>
</reference>
<evidence type="ECO:0000313" key="3">
    <source>
        <dbReference type="EnsemblMetazoa" id="CLYHEMP002837.1"/>
    </source>
</evidence>
<evidence type="ECO:0008006" key="5">
    <source>
        <dbReference type="Google" id="ProtNLM"/>
    </source>
</evidence>
<dbReference type="SUPFAM" id="SSF117281">
    <property type="entry name" value="Kelch motif"/>
    <property type="match status" value="2"/>
</dbReference>
<dbReference type="EnsemblMetazoa" id="CLYHEMT002837.1">
    <property type="protein sequence ID" value="CLYHEMP002837.1"/>
    <property type="gene ID" value="CLYHEMG002837"/>
</dbReference>
<evidence type="ECO:0000256" key="2">
    <source>
        <dbReference type="ARBA" id="ARBA00022737"/>
    </source>
</evidence>
<sequence>MERTTETFYKLIKSEEEQPAPCPRSGHCMAKNKNHVYIFGGFDEPGKTFRDLWRYNTATKTWCKMPDLLDEAPQTSVSSSMVLVNNNLFVFGGTSFPFSKQNSNELFLYDLTKQRWLNFSQALTTNSRHLQSQNHNIVLKACGCKEIFDSKPIPKYGQSMAVTPDHRIFIYSGTLGTQYTDELHIFDLETFRWVEYKFCLIHGLDSQGRYKSEAIVNEDRIYLFGGSNSEHYLSFDTIDTFNLVTHSWENVTTISTELDKDKQYVYPEPRKAHSCVKHGDNIYLMGGMCSIMINGGKTTNRLFNDVWILSLKIKAWSKISENAFGNGRYFHTSAITAEGKILTFGGVSYNRYQRPMRLQDQCTRHIVVPSLRHITWSTVVGRLQRNGKFNQQTFKDLRFPKDFLPLWTGLN</sequence>
<dbReference type="Proteomes" id="UP000594262">
    <property type="component" value="Unplaced"/>
</dbReference>
<accession>A0A7M5UR66</accession>
<keyword evidence="2" id="KW-0677">Repeat</keyword>
<dbReference type="PANTHER" id="PTHR46428">
    <property type="entry name" value="KELCH DOMAIN-CONTAINING PROTEIN 10"/>
    <property type="match status" value="1"/>
</dbReference>
<keyword evidence="1" id="KW-0880">Kelch repeat</keyword>
<dbReference type="Pfam" id="PF24681">
    <property type="entry name" value="Kelch_KLHDC2_KLHL20_DRC7"/>
    <property type="match status" value="2"/>
</dbReference>
<dbReference type="InterPro" id="IPR015915">
    <property type="entry name" value="Kelch-typ_b-propeller"/>
</dbReference>